<sequence length="243" mass="26881">MSGVDSVSVFSPEFCLVLGPAPKTERVITSCSSVTPANSEWAAVCSSPFLPTSSTGDAVRWGTGREMQNRLDHHASAVQGPSARLVARGEPPSQSSTFMLRWISKCLHSYIPRARYKRSIGLFAPQVPALLAQRCRRRASLGFLASHPLWWLATDRLQCLLLSRQERQATGRSQGRSLHDAREMQQMTALANQEVVLISFPCFHFSLTGEKDLALPAATLRGIFWAADRGLERQTTQLFRGLL</sequence>
<evidence type="ECO:0000313" key="2">
    <source>
        <dbReference type="Proteomes" id="UP000652219"/>
    </source>
</evidence>
<accession>A0A8H6J7C9</accession>
<proteinExistence type="predicted"/>
<keyword evidence="2" id="KW-1185">Reference proteome</keyword>
<evidence type="ECO:0000313" key="1">
    <source>
        <dbReference type="EMBL" id="KAF6807488.1"/>
    </source>
</evidence>
<organism evidence="1 2">
    <name type="scientific">Colletotrichum sojae</name>
    <dbReference type="NCBI Taxonomy" id="2175907"/>
    <lineage>
        <taxon>Eukaryota</taxon>
        <taxon>Fungi</taxon>
        <taxon>Dikarya</taxon>
        <taxon>Ascomycota</taxon>
        <taxon>Pezizomycotina</taxon>
        <taxon>Sordariomycetes</taxon>
        <taxon>Hypocreomycetidae</taxon>
        <taxon>Glomerellales</taxon>
        <taxon>Glomerellaceae</taxon>
        <taxon>Colletotrichum</taxon>
        <taxon>Colletotrichum orchidearum species complex</taxon>
    </lineage>
</organism>
<name>A0A8H6J7C9_9PEZI</name>
<dbReference type="EMBL" id="WIGN01000136">
    <property type="protein sequence ID" value="KAF6807488.1"/>
    <property type="molecule type" value="Genomic_DNA"/>
</dbReference>
<dbReference type="Proteomes" id="UP000652219">
    <property type="component" value="Unassembled WGS sequence"/>
</dbReference>
<reference evidence="1 2" key="1">
    <citation type="journal article" date="2020" name="Phytopathology">
        <title>Genome Sequence Resources of Colletotrichum truncatum, C. plurivorum, C. musicola, and C. sojae: Four Species Pathogenic to Soybean (Glycine max).</title>
        <authorList>
            <person name="Rogerio F."/>
            <person name="Boufleur T.R."/>
            <person name="Ciampi-Guillardi M."/>
            <person name="Sukno S.A."/>
            <person name="Thon M.R."/>
            <person name="Massola Junior N.S."/>
            <person name="Baroncelli R."/>
        </authorList>
    </citation>
    <scope>NUCLEOTIDE SEQUENCE [LARGE SCALE GENOMIC DNA]</scope>
    <source>
        <strain evidence="1 2">LFN0009</strain>
    </source>
</reference>
<gene>
    <name evidence="1" type="ORF">CSOJ01_08141</name>
</gene>
<protein>
    <submittedName>
        <fullName evidence="1">Uncharacterized protein</fullName>
    </submittedName>
</protein>
<comment type="caution">
    <text evidence="1">The sequence shown here is derived from an EMBL/GenBank/DDBJ whole genome shotgun (WGS) entry which is preliminary data.</text>
</comment>
<dbReference type="AlphaFoldDB" id="A0A8H6J7C9"/>